<feature type="transmembrane region" description="Helical" evidence="1">
    <location>
        <begin position="29"/>
        <end position="53"/>
    </location>
</feature>
<dbReference type="Proteomes" id="UP001597231">
    <property type="component" value="Unassembled WGS sequence"/>
</dbReference>
<keyword evidence="1" id="KW-0812">Transmembrane</keyword>
<comment type="caution">
    <text evidence="2">The sequence shown here is derived from an EMBL/GenBank/DDBJ whole genome shotgun (WGS) entry which is preliminary data.</text>
</comment>
<evidence type="ECO:0000313" key="3">
    <source>
        <dbReference type="Proteomes" id="UP001597231"/>
    </source>
</evidence>
<evidence type="ECO:0000313" key="2">
    <source>
        <dbReference type="EMBL" id="MFD1206246.1"/>
    </source>
</evidence>
<protein>
    <recommendedName>
        <fullName evidence="4">DUF420 domain-containing protein</fullName>
    </recommendedName>
</protein>
<proteinExistence type="predicted"/>
<dbReference type="RefSeq" id="WP_381481713.1">
    <property type="nucleotide sequence ID" value="NZ_JBHTLT010000118.1"/>
</dbReference>
<keyword evidence="1" id="KW-0472">Membrane</keyword>
<feature type="transmembrane region" description="Helical" evidence="1">
    <location>
        <begin position="65"/>
        <end position="86"/>
    </location>
</feature>
<name>A0ABW3TZH8_9BACL</name>
<feature type="transmembrane region" description="Helical" evidence="1">
    <location>
        <begin position="106"/>
        <end position="132"/>
    </location>
</feature>
<accession>A0ABW3TZH8</accession>
<sequence>MFKTIILLIFIGLLYVLLKQDRKSVKYAFLIYFLLLSIVFLSGLHHIISTYQLYDHPAVGGFEKLFSYVNLFRYLYLIPLFILIAYKLITFTLKSFNSLRAKIAMSLLWIVVLLGAMYVASFLFILLFYGFAP</sequence>
<reference evidence="3" key="1">
    <citation type="journal article" date="2019" name="Int. J. Syst. Evol. Microbiol.">
        <title>The Global Catalogue of Microorganisms (GCM) 10K type strain sequencing project: providing services to taxonomists for standard genome sequencing and annotation.</title>
        <authorList>
            <consortium name="The Broad Institute Genomics Platform"/>
            <consortium name="The Broad Institute Genome Sequencing Center for Infectious Disease"/>
            <person name="Wu L."/>
            <person name="Ma J."/>
        </authorList>
    </citation>
    <scope>NUCLEOTIDE SEQUENCE [LARGE SCALE GENOMIC DNA]</scope>
    <source>
        <strain evidence="3">CCUG 53915</strain>
    </source>
</reference>
<keyword evidence="3" id="KW-1185">Reference proteome</keyword>
<evidence type="ECO:0008006" key="4">
    <source>
        <dbReference type="Google" id="ProtNLM"/>
    </source>
</evidence>
<gene>
    <name evidence="2" type="ORF">ACFQ38_14200</name>
</gene>
<organism evidence="2 3">
    <name type="scientific">Sporosarcina contaminans</name>
    <dbReference type="NCBI Taxonomy" id="633403"/>
    <lineage>
        <taxon>Bacteria</taxon>
        <taxon>Bacillati</taxon>
        <taxon>Bacillota</taxon>
        <taxon>Bacilli</taxon>
        <taxon>Bacillales</taxon>
        <taxon>Caryophanaceae</taxon>
        <taxon>Sporosarcina</taxon>
    </lineage>
</organism>
<dbReference type="EMBL" id="JBHTLT010000118">
    <property type="protein sequence ID" value="MFD1206246.1"/>
    <property type="molecule type" value="Genomic_DNA"/>
</dbReference>
<keyword evidence="1" id="KW-1133">Transmembrane helix</keyword>
<evidence type="ECO:0000256" key="1">
    <source>
        <dbReference type="SAM" id="Phobius"/>
    </source>
</evidence>